<evidence type="ECO:0000313" key="1">
    <source>
        <dbReference type="EMBL" id="CAL5227187.1"/>
    </source>
</evidence>
<dbReference type="Proteomes" id="UP001497392">
    <property type="component" value="Unassembled WGS sequence"/>
</dbReference>
<protein>
    <submittedName>
        <fullName evidence="1">G10102 protein</fullName>
    </submittedName>
</protein>
<keyword evidence="2" id="KW-1185">Reference proteome</keyword>
<name>A0ABP1G4Y4_9CHLO</name>
<evidence type="ECO:0000313" key="2">
    <source>
        <dbReference type="Proteomes" id="UP001497392"/>
    </source>
</evidence>
<sequence>MLGRVGSICARQLDKRAAVYSVITGVIEAYGVEMSDKWDILSLPLEVLSNVSSWLDDWESCKMEVACKTFYTALSNPCGPPRARLNLGARSMADGDDDMDEAPQSEAPPRWLLKRILRYGRIVCDFSDASMLVRREPVGEGTADCYVPALLPSLLATCSLSAELRLLGGDP</sequence>
<accession>A0ABP1G4Y4</accession>
<gene>
    <name evidence="1" type="primary">g10102</name>
    <name evidence="1" type="ORF">VP750_LOCUS9093</name>
</gene>
<dbReference type="InterPro" id="IPR036047">
    <property type="entry name" value="F-box-like_dom_sf"/>
</dbReference>
<organism evidence="1 2">
    <name type="scientific">Coccomyxa viridis</name>
    <dbReference type="NCBI Taxonomy" id="1274662"/>
    <lineage>
        <taxon>Eukaryota</taxon>
        <taxon>Viridiplantae</taxon>
        <taxon>Chlorophyta</taxon>
        <taxon>core chlorophytes</taxon>
        <taxon>Trebouxiophyceae</taxon>
        <taxon>Trebouxiophyceae incertae sedis</taxon>
        <taxon>Coccomyxaceae</taxon>
        <taxon>Coccomyxa</taxon>
    </lineage>
</organism>
<reference evidence="1 2" key="1">
    <citation type="submission" date="2024-06" db="EMBL/GenBank/DDBJ databases">
        <authorList>
            <person name="Kraege A."/>
            <person name="Thomma B."/>
        </authorList>
    </citation>
    <scope>NUCLEOTIDE SEQUENCE [LARGE SCALE GENOMIC DNA]</scope>
</reference>
<dbReference type="EMBL" id="CAXHTA020000017">
    <property type="protein sequence ID" value="CAL5227187.1"/>
    <property type="molecule type" value="Genomic_DNA"/>
</dbReference>
<comment type="caution">
    <text evidence="1">The sequence shown here is derived from an EMBL/GenBank/DDBJ whole genome shotgun (WGS) entry which is preliminary data.</text>
</comment>
<dbReference type="SUPFAM" id="SSF81383">
    <property type="entry name" value="F-box domain"/>
    <property type="match status" value="1"/>
</dbReference>
<proteinExistence type="predicted"/>